<feature type="transmembrane region" description="Helical" evidence="1">
    <location>
        <begin position="134"/>
        <end position="157"/>
    </location>
</feature>
<dbReference type="AlphaFoldDB" id="A0A9X2KS50"/>
<evidence type="ECO:0000256" key="1">
    <source>
        <dbReference type="SAM" id="Phobius"/>
    </source>
</evidence>
<dbReference type="Pfam" id="PF16357">
    <property type="entry name" value="PepSY_TM_like_2"/>
    <property type="match status" value="1"/>
</dbReference>
<dbReference type="EMBL" id="JAMFTH010000001">
    <property type="protein sequence ID" value="MCP8898496.1"/>
    <property type="molecule type" value="Genomic_DNA"/>
</dbReference>
<reference evidence="2" key="2">
    <citation type="submission" date="2023-01" db="EMBL/GenBank/DDBJ databases">
        <title>Gilvimarinus xylanilyticus HB14 isolated from Caulerpa lentillifera aquaculture base in Hainan, China.</title>
        <authorList>
            <person name="Zhang Y.-J."/>
        </authorList>
    </citation>
    <scope>NUCLEOTIDE SEQUENCE</scope>
    <source>
        <strain evidence="2">HB14</strain>
    </source>
</reference>
<reference evidence="2" key="1">
    <citation type="submission" date="2022-05" db="EMBL/GenBank/DDBJ databases">
        <authorList>
            <person name="Sun H.-N."/>
        </authorList>
    </citation>
    <scope>NUCLEOTIDE SEQUENCE</scope>
    <source>
        <strain evidence="2">HB14</strain>
    </source>
</reference>
<keyword evidence="3" id="KW-1185">Reference proteome</keyword>
<dbReference type="PANTHER" id="PTHR40115">
    <property type="entry name" value="INNER MEMBRANE PROTEIN WITH PEPSY TM HELIX"/>
    <property type="match status" value="1"/>
</dbReference>
<organism evidence="2 3">
    <name type="scientific">Gilvimarinus xylanilyticus</name>
    <dbReference type="NCBI Taxonomy" id="2944139"/>
    <lineage>
        <taxon>Bacteria</taxon>
        <taxon>Pseudomonadati</taxon>
        <taxon>Pseudomonadota</taxon>
        <taxon>Gammaproteobacteria</taxon>
        <taxon>Cellvibrionales</taxon>
        <taxon>Cellvibrionaceae</taxon>
        <taxon>Gilvimarinus</taxon>
    </lineage>
</organism>
<keyword evidence="1" id="KW-0472">Membrane</keyword>
<protein>
    <submittedName>
        <fullName evidence="2">PepSY-associated TM helix domain-containing protein</fullName>
    </submittedName>
</protein>
<dbReference type="InterPro" id="IPR032307">
    <property type="entry name" value="PepSY_TM-like_2"/>
</dbReference>
<evidence type="ECO:0000313" key="2">
    <source>
        <dbReference type="EMBL" id="MCP8898496.1"/>
    </source>
</evidence>
<feature type="transmembrane region" description="Helical" evidence="1">
    <location>
        <begin position="169"/>
        <end position="185"/>
    </location>
</feature>
<keyword evidence="1" id="KW-0812">Transmembrane</keyword>
<proteinExistence type="predicted"/>
<name>A0A9X2KS50_9GAMM</name>
<accession>A0A9X2KS50</accession>
<dbReference type="PANTHER" id="PTHR40115:SF1">
    <property type="entry name" value="INNER MEMBRANE PROTEIN WITH PEPSY TM HELIX"/>
    <property type="match status" value="1"/>
</dbReference>
<dbReference type="Proteomes" id="UP001139319">
    <property type="component" value="Unassembled WGS sequence"/>
</dbReference>
<comment type="caution">
    <text evidence="2">The sequence shown here is derived from an EMBL/GenBank/DDBJ whole genome shotgun (WGS) entry which is preliminary data.</text>
</comment>
<gene>
    <name evidence="2" type="ORF">M6D89_04200</name>
</gene>
<sequence length="186" mass="20273">MSSAVCLVGMLLFAVTGITLNHAHQIPAQKSTLSKEGVLAEQALQNIALPDSDTAPLSRDLRIQIRRALGVYLPANAEAEWYGDEVYVPLPRPGGDAWLSLDLTTGDLLYEKTSRGAIAYLNDLHKGRNTGAAWSWFIDIFAAACVLFSLTGLWLLVRQRNNRPGTWPAVALGVVIPVIIIVLFVH</sequence>
<evidence type="ECO:0000313" key="3">
    <source>
        <dbReference type="Proteomes" id="UP001139319"/>
    </source>
</evidence>
<keyword evidence="1" id="KW-1133">Transmembrane helix</keyword>